<keyword evidence="2" id="KW-0805">Transcription regulation</keyword>
<dbReference type="Gene3D" id="1.10.4040.10">
    <property type="entry name" value="Penicillinase repressor domain"/>
    <property type="match status" value="1"/>
</dbReference>
<name>D3AQW9_9FIRM</name>
<dbReference type="Pfam" id="PF03965">
    <property type="entry name" value="Penicillinase_R"/>
    <property type="match status" value="1"/>
</dbReference>
<dbReference type="GO" id="GO:0003677">
    <property type="term" value="F:DNA binding"/>
    <property type="evidence" value="ECO:0007669"/>
    <property type="project" value="UniProtKB-KW"/>
</dbReference>
<dbReference type="Proteomes" id="UP000004968">
    <property type="component" value="Unassembled WGS sequence"/>
</dbReference>
<evidence type="ECO:0000256" key="2">
    <source>
        <dbReference type="ARBA" id="ARBA00023015"/>
    </source>
</evidence>
<dbReference type="HOGENOM" id="CLU_119090_2_0_9"/>
<organism evidence="5 6">
    <name type="scientific">Hungatella hathewayi DSM 13479</name>
    <dbReference type="NCBI Taxonomy" id="566550"/>
    <lineage>
        <taxon>Bacteria</taxon>
        <taxon>Bacillati</taxon>
        <taxon>Bacillota</taxon>
        <taxon>Clostridia</taxon>
        <taxon>Lachnospirales</taxon>
        <taxon>Lachnospiraceae</taxon>
        <taxon>Hungatella</taxon>
    </lineage>
</organism>
<dbReference type="InterPro" id="IPR005650">
    <property type="entry name" value="BlaI_family"/>
</dbReference>
<dbReference type="InterPro" id="IPR036388">
    <property type="entry name" value="WH-like_DNA-bd_sf"/>
</dbReference>
<dbReference type="InterPro" id="IPR036390">
    <property type="entry name" value="WH_DNA-bd_sf"/>
</dbReference>
<evidence type="ECO:0000256" key="1">
    <source>
        <dbReference type="ARBA" id="ARBA00011046"/>
    </source>
</evidence>
<dbReference type="SUPFAM" id="SSF46785">
    <property type="entry name" value="Winged helix' DNA-binding domain"/>
    <property type="match status" value="1"/>
</dbReference>
<evidence type="ECO:0000313" key="5">
    <source>
        <dbReference type="EMBL" id="EFC95785.1"/>
    </source>
</evidence>
<comment type="similarity">
    <text evidence="1">Belongs to the BlaI transcriptional regulatory family.</text>
</comment>
<protein>
    <submittedName>
        <fullName evidence="5">Transcriptional regulator, BlaI/MecI/CopY family</fullName>
    </submittedName>
</protein>
<gene>
    <name evidence="5" type="ORF">CLOSTHATH_06025</name>
</gene>
<dbReference type="EMBL" id="ACIO01000676">
    <property type="protein sequence ID" value="EFC95785.1"/>
    <property type="molecule type" value="Genomic_DNA"/>
</dbReference>
<accession>D3AQW9</accession>
<evidence type="ECO:0000256" key="3">
    <source>
        <dbReference type="ARBA" id="ARBA00023125"/>
    </source>
</evidence>
<dbReference type="AlphaFoldDB" id="D3AQW9"/>
<keyword evidence="3" id="KW-0238">DNA-binding</keyword>
<evidence type="ECO:0000313" key="6">
    <source>
        <dbReference type="Proteomes" id="UP000004968"/>
    </source>
</evidence>
<sequence>MEKRLFDSELKVMETLWENGELSAKQIAELLRQQIGWSKTTTYTVLKKCIDKEIIKRSDPNYICSACISKEDVRQYETHELINKMYDGAPDKLVASIIGNEKMDKDMIRHLKELIQNL</sequence>
<evidence type="ECO:0000256" key="4">
    <source>
        <dbReference type="ARBA" id="ARBA00023163"/>
    </source>
</evidence>
<proteinExistence type="inferred from homology"/>
<dbReference type="Gene3D" id="1.10.10.10">
    <property type="entry name" value="Winged helix-like DNA-binding domain superfamily/Winged helix DNA-binding domain"/>
    <property type="match status" value="1"/>
</dbReference>
<reference evidence="5 6" key="1">
    <citation type="submission" date="2010-01" db="EMBL/GenBank/DDBJ databases">
        <authorList>
            <person name="Weinstock G."/>
            <person name="Sodergren E."/>
            <person name="Clifton S."/>
            <person name="Fulton L."/>
            <person name="Fulton B."/>
            <person name="Courtney L."/>
            <person name="Fronick C."/>
            <person name="Harrison M."/>
            <person name="Strong C."/>
            <person name="Farmer C."/>
            <person name="Delahaunty K."/>
            <person name="Markovic C."/>
            <person name="Hall O."/>
            <person name="Minx P."/>
            <person name="Tomlinson C."/>
            <person name="Mitreva M."/>
            <person name="Nelson J."/>
            <person name="Hou S."/>
            <person name="Wollam A."/>
            <person name="Pepin K.H."/>
            <person name="Johnson M."/>
            <person name="Bhonagiri V."/>
            <person name="Nash W.E."/>
            <person name="Warren W."/>
            <person name="Chinwalla A."/>
            <person name="Mardis E.R."/>
            <person name="Wilson R.K."/>
        </authorList>
    </citation>
    <scope>NUCLEOTIDE SEQUENCE [LARGE SCALE GENOMIC DNA]</scope>
    <source>
        <strain evidence="5 6">DSM 13479</strain>
    </source>
</reference>
<dbReference type="PIRSF" id="PIRSF019455">
    <property type="entry name" value="CopR_AtkY"/>
    <property type="match status" value="1"/>
</dbReference>
<dbReference type="GeneID" id="93153013"/>
<keyword evidence="4" id="KW-0804">Transcription</keyword>
<comment type="caution">
    <text evidence="5">The sequence shown here is derived from an EMBL/GenBank/DDBJ whole genome shotgun (WGS) entry which is preliminary data.</text>
</comment>
<dbReference type="RefSeq" id="WP_006776439.1">
    <property type="nucleotide sequence ID" value="NZ_GG667796.1"/>
</dbReference>
<dbReference type="GO" id="GO:0045892">
    <property type="term" value="P:negative regulation of DNA-templated transcription"/>
    <property type="evidence" value="ECO:0007669"/>
    <property type="project" value="InterPro"/>
</dbReference>